<dbReference type="GO" id="GO:0032259">
    <property type="term" value="P:methylation"/>
    <property type="evidence" value="ECO:0007669"/>
    <property type="project" value="UniProtKB-KW"/>
</dbReference>
<dbReference type="AlphaFoldDB" id="A0AAV1EH69"/>
<organism evidence="4 5">
    <name type="scientific">Oldenlandia corymbosa var. corymbosa</name>
    <dbReference type="NCBI Taxonomy" id="529605"/>
    <lineage>
        <taxon>Eukaryota</taxon>
        <taxon>Viridiplantae</taxon>
        <taxon>Streptophyta</taxon>
        <taxon>Embryophyta</taxon>
        <taxon>Tracheophyta</taxon>
        <taxon>Spermatophyta</taxon>
        <taxon>Magnoliopsida</taxon>
        <taxon>eudicotyledons</taxon>
        <taxon>Gunneridae</taxon>
        <taxon>Pentapetalae</taxon>
        <taxon>asterids</taxon>
        <taxon>lamiids</taxon>
        <taxon>Gentianales</taxon>
        <taxon>Rubiaceae</taxon>
        <taxon>Rubioideae</taxon>
        <taxon>Spermacoceae</taxon>
        <taxon>Hedyotis-Oldenlandia complex</taxon>
        <taxon>Oldenlandia</taxon>
    </lineage>
</organism>
<sequence length="335" mass="36824">MLSLTRLPLFSSLPSQFLPYPSKSCSIPGYSTRFFPSSGSLRSPLRPLAKPQLQELNEQPPPEPEEEEDNVKVLAVVQSKYNNIVILETPESRLLLLDPTHNVHSVLNMNDSQFWTQSYWDEFVTLPAVVPGGPIAMLGLAGGTAARLMLEVWPELRLQGWEIDEVLIHKARQYLGLADLEKGTDAGGCLEVCVGDALSGSSTVAGGYAGIVVDLFGEGRVLPELEDAQTWVQIKERLMPGGRIMVNCGGISDEKPAGFGLGWERNNAIRAMKEVFPAGELHWKKIPAGDTVEMGGYVNFMALTGALPDWDDWVNALPVPHRKYLSSSVHQWQTC</sequence>
<comment type="similarity">
    <text evidence="1">Belongs to the methyltransferase superfamily.</text>
</comment>
<accession>A0AAV1EH69</accession>
<proteinExistence type="inferred from homology"/>
<evidence type="ECO:0000256" key="2">
    <source>
        <dbReference type="ARBA" id="ARBA00022603"/>
    </source>
</evidence>
<dbReference type="SUPFAM" id="SSF53335">
    <property type="entry name" value="S-adenosyl-L-methionine-dependent methyltransferases"/>
    <property type="match status" value="1"/>
</dbReference>
<evidence type="ECO:0000256" key="3">
    <source>
        <dbReference type="ARBA" id="ARBA00022679"/>
    </source>
</evidence>
<gene>
    <name evidence="4" type="ORF">OLC1_LOCUS24782</name>
</gene>
<dbReference type="GO" id="GO:0008168">
    <property type="term" value="F:methyltransferase activity"/>
    <property type="evidence" value="ECO:0007669"/>
    <property type="project" value="UniProtKB-KW"/>
</dbReference>
<protein>
    <submittedName>
        <fullName evidence="4">OLC1v1020683C1</fullName>
    </submittedName>
</protein>
<dbReference type="InterPro" id="IPR051419">
    <property type="entry name" value="Lys/N-term_MeTrsfase_sf"/>
</dbReference>
<keyword evidence="3" id="KW-0808">Transferase</keyword>
<keyword evidence="5" id="KW-1185">Reference proteome</keyword>
<dbReference type="Proteomes" id="UP001161247">
    <property type="component" value="Chromosome 9"/>
</dbReference>
<dbReference type="Gene3D" id="3.40.50.150">
    <property type="entry name" value="Vaccinia Virus protein VP39"/>
    <property type="match status" value="1"/>
</dbReference>
<dbReference type="InterPro" id="IPR029063">
    <property type="entry name" value="SAM-dependent_MTases_sf"/>
</dbReference>
<dbReference type="EMBL" id="OX459126">
    <property type="protein sequence ID" value="CAI9119034.1"/>
    <property type="molecule type" value="Genomic_DNA"/>
</dbReference>
<reference evidence="4" key="1">
    <citation type="submission" date="2023-03" db="EMBL/GenBank/DDBJ databases">
        <authorList>
            <person name="Julca I."/>
        </authorList>
    </citation>
    <scope>NUCLEOTIDE SEQUENCE</scope>
</reference>
<evidence type="ECO:0000313" key="5">
    <source>
        <dbReference type="Proteomes" id="UP001161247"/>
    </source>
</evidence>
<dbReference type="PANTHER" id="PTHR12176:SF76">
    <property type="entry name" value="S-ADENOSYL-L-METHIONINE-DEPENDENT METHYLTRANSFERASES SUPERFAMILY PROTEIN"/>
    <property type="match status" value="1"/>
</dbReference>
<evidence type="ECO:0000313" key="4">
    <source>
        <dbReference type="EMBL" id="CAI9119034.1"/>
    </source>
</evidence>
<keyword evidence="2" id="KW-0489">Methyltransferase</keyword>
<name>A0AAV1EH69_OLDCO</name>
<dbReference type="PANTHER" id="PTHR12176">
    <property type="entry name" value="SAM-DEPENDENT METHYLTRANSFERASE SUPERFAMILY PROTEIN"/>
    <property type="match status" value="1"/>
</dbReference>
<evidence type="ECO:0000256" key="1">
    <source>
        <dbReference type="ARBA" id="ARBA00008361"/>
    </source>
</evidence>